<feature type="region of interest" description="Disordered" evidence="1">
    <location>
        <begin position="1"/>
        <end position="20"/>
    </location>
</feature>
<dbReference type="GO" id="GO:0006401">
    <property type="term" value="P:RNA catabolic process"/>
    <property type="evidence" value="ECO:0007669"/>
    <property type="project" value="InterPro"/>
</dbReference>
<evidence type="ECO:0000256" key="1">
    <source>
        <dbReference type="SAM" id="MobiDB-lite"/>
    </source>
</evidence>
<dbReference type="STRING" id="7029.C4WVJ9"/>
<evidence type="ECO:0000313" key="2">
    <source>
        <dbReference type="EMBL" id="BAH71919.1"/>
    </source>
</evidence>
<dbReference type="CDD" id="cd09271">
    <property type="entry name" value="RNase_H2-C"/>
    <property type="match status" value="1"/>
</dbReference>
<dbReference type="GO" id="GO:0032299">
    <property type="term" value="C:ribonuclease H2 complex"/>
    <property type="evidence" value="ECO:0007669"/>
    <property type="project" value="InterPro"/>
</dbReference>
<evidence type="ECO:0000313" key="4">
    <source>
        <dbReference type="Proteomes" id="UP000007819"/>
    </source>
</evidence>
<dbReference type="InParanoid" id="C4WVJ9"/>
<dbReference type="EMBL" id="AK341550">
    <property type="protein sequence ID" value="BAH71919.1"/>
    <property type="molecule type" value="mRNA"/>
</dbReference>
<dbReference type="FunCoup" id="C4WVJ9">
    <property type="interactions" value="102"/>
</dbReference>
<dbReference type="GeneID" id="103310467"/>
<protein>
    <submittedName>
        <fullName evidence="2">ACYPI49991 protein</fullName>
    </submittedName>
</protein>
<dbReference type="InterPro" id="IPR013924">
    <property type="entry name" value="RNase_H2_suC"/>
</dbReference>
<evidence type="ECO:0000313" key="3">
    <source>
        <dbReference type="EnsemblMetazoa" id="NP_001284567.1"/>
    </source>
</evidence>
<dbReference type="KEGG" id="api:103310467"/>
<name>C4WVJ9_ACYPI</name>
<organism evidence="2">
    <name type="scientific">Acyrthosiphon pisum</name>
    <name type="common">Pea aphid</name>
    <dbReference type="NCBI Taxonomy" id="7029"/>
    <lineage>
        <taxon>Eukaryota</taxon>
        <taxon>Metazoa</taxon>
        <taxon>Ecdysozoa</taxon>
        <taxon>Arthropoda</taxon>
        <taxon>Hexapoda</taxon>
        <taxon>Insecta</taxon>
        <taxon>Pterygota</taxon>
        <taxon>Neoptera</taxon>
        <taxon>Paraneoptera</taxon>
        <taxon>Hemiptera</taxon>
        <taxon>Sternorrhyncha</taxon>
        <taxon>Aphidomorpha</taxon>
        <taxon>Aphidoidea</taxon>
        <taxon>Aphididae</taxon>
        <taxon>Macrosiphini</taxon>
        <taxon>Acyrthosiphon</taxon>
    </lineage>
</organism>
<dbReference type="HOGENOM" id="CLU_097632_0_1_1"/>
<dbReference type="Gene3D" id="2.40.128.680">
    <property type="match status" value="1"/>
</dbReference>
<dbReference type="eggNOG" id="ENOG502SBKV">
    <property type="taxonomic scope" value="Eukaryota"/>
</dbReference>
<dbReference type="PANTHER" id="PTHR47204:SF1">
    <property type="entry name" value="RIBONUCLEASE H2 SUBUNIT C"/>
    <property type="match status" value="1"/>
</dbReference>
<reference evidence="4" key="2">
    <citation type="submission" date="2010-06" db="EMBL/GenBank/DDBJ databases">
        <authorList>
            <person name="Jiang H."/>
            <person name="Abraham K."/>
            <person name="Ali S."/>
            <person name="Alsbrooks S.L."/>
            <person name="Anim B.N."/>
            <person name="Anosike U.S."/>
            <person name="Attaway T."/>
            <person name="Bandaranaike D.P."/>
            <person name="Battles P.K."/>
            <person name="Bell S.N."/>
            <person name="Bell A.V."/>
            <person name="Beltran B."/>
            <person name="Bickham C."/>
            <person name="Bustamante Y."/>
            <person name="Caleb T."/>
            <person name="Canada A."/>
            <person name="Cardenas V."/>
            <person name="Carter K."/>
            <person name="Chacko J."/>
            <person name="Chandrabose M.N."/>
            <person name="Chavez D."/>
            <person name="Chavez A."/>
            <person name="Chen L."/>
            <person name="Chu H.-S."/>
            <person name="Claassen K.J."/>
            <person name="Cockrell R."/>
            <person name="Collins M."/>
            <person name="Cooper J.A."/>
            <person name="Cree A."/>
            <person name="Curry S.M."/>
            <person name="Da Y."/>
            <person name="Dao M.D."/>
            <person name="Das B."/>
            <person name="Davila M.-L."/>
            <person name="Davy-Carroll L."/>
            <person name="Denson S."/>
            <person name="Dinh H."/>
            <person name="Ebong V.E."/>
            <person name="Edwards J.R."/>
            <person name="Egan A."/>
            <person name="El-Daye J."/>
            <person name="Escobedo L."/>
            <person name="Fernandez S."/>
            <person name="Fernando P.R."/>
            <person name="Flagg N."/>
            <person name="Forbes L.D."/>
            <person name="Fowler R.G."/>
            <person name="Fu Q."/>
            <person name="Gabisi R.A."/>
            <person name="Ganer J."/>
            <person name="Garbino Pronczuk A."/>
            <person name="Garcia R.M."/>
            <person name="Garner T."/>
            <person name="Garrett T.E."/>
            <person name="Gonzalez D.A."/>
            <person name="Hamid H."/>
            <person name="Hawkins E.S."/>
            <person name="Hirani K."/>
            <person name="Hogues M.E."/>
            <person name="Hollins B."/>
            <person name="Hsiao C.-H."/>
            <person name="Jabil R."/>
            <person name="James M.L."/>
            <person name="Jhangiani S.N."/>
            <person name="Johnson B."/>
            <person name="Johnson Q."/>
            <person name="Joshi V."/>
            <person name="Kalu J.B."/>
            <person name="Kam C."/>
            <person name="Kashfia A."/>
            <person name="Keebler J."/>
            <person name="Kisamo H."/>
            <person name="Kovar C.L."/>
            <person name="Lago L.A."/>
            <person name="Lai C.-Y."/>
            <person name="Laidlaw J."/>
            <person name="Lara F."/>
            <person name="Le T.-K."/>
            <person name="Lee S.L."/>
            <person name="Legall F.H."/>
            <person name="Lemon S.J."/>
            <person name="Lewis L.R."/>
            <person name="Li B."/>
            <person name="Liu Y."/>
            <person name="Liu Y.-S."/>
            <person name="Lopez J."/>
            <person name="Lozado R.J."/>
            <person name="Lu J."/>
            <person name="Madu R.C."/>
            <person name="Maheshwari M."/>
            <person name="Maheshwari R."/>
            <person name="Malloy K."/>
            <person name="Martinez E."/>
            <person name="Mathew T."/>
            <person name="Mercado I.C."/>
            <person name="Mercado C."/>
            <person name="Meyer B."/>
            <person name="Montgomery K."/>
            <person name="Morgan M.B."/>
            <person name="Munidasa M."/>
            <person name="Nazareth L.V."/>
            <person name="Nelson J."/>
            <person name="Ng B.M."/>
            <person name="Nguyen N.B."/>
            <person name="Nguyen P.Q."/>
            <person name="Nguyen T."/>
            <person name="Obregon M."/>
            <person name="Okwuonu G.O."/>
            <person name="Onwere C.G."/>
            <person name="Orozco G."/>
            <person name="Parra A."/>
            <person name="Patel S."/>
            <person name="Patil S."/>
            <person name="Perez A."/>
            <person name="Perez Y."/>
            <person name="Pham C."/>
            <person name="Primus E.L."/>
            <person name="Pu L.-L."/>
            <person name="Puazo M."/>
            <person name="Qin X."/>
            <person name="Quiroz J.B."/>
            <person name="Reese J."/>
            <person name="Richards S."/>
            <person name="Rives C.M."/>
            <person name="Robberts R."/>
            <person name="Ruiz S.J."/>
            <person name="Ruiz M.J."/>
            <person name="Santibanez J."/>
            <person name="Schneider B.W."/>
            <person name="Sisson I."/>
            <person name="Smith M."/>
            <person name="Sodergren E."/>
            <person name="Song X.-Z."/>
            <person name="Song B.B."/>
            <person name="Summersgill H."/>
            <person name="Thelus R."/>
            <person name="Thornton R.D."/>
            <person name="Trejos Z.Y."/>
            <person name="Usmani K."/>
            <person name="Vattathil S."/>
            <person name="Villasana D."/>
            <person name="Walker D.L."/>
            <person name="Wang S."/>
            <person name="Wang K."/>
            <person name="White C.S."/>
            <person name="Williams A.C."/>
            <person name="Williamson J."/>
            <person name="Wilson K."/>
            <person name="Woghiren I.O."/>
            <person name="Woodworth J.R."/>
            <person name="Worley K.C."/>
            <person name="Wright R.A."/>
            <person name="Wu W."/>
            <person name="Young L."/>
            <person name="Zhang L."/>
            <person name="Zhang J."/>
            <person name="Zhu Y."/>
            <person name="Muzny D.M."/>
            <person name="Weinstock G."/>
            <person name="Gibbs R.A."/>
        </authorList>
    </citation>
    <scope>NUCLEOTIDE SEQUENCE [LARGE SCALE GENOMIC DNA]</scope>
    <source>
        <strain evidence="4">LSR1</strain>
    </source>
</reference>
<keyword evidence="4" id="KW-1185">Reference proteome</keyword>
<proteinExistence type="evidence at transcript level"/>
<dbReference type="Proteomes" id="UP000007819">
    <property type="component" value="Chromosome X"/>
</dbReference>
<reference evidence="2" key="1">
    <citation type="submission" date="2009-06" db="EMBL/GenBank/DDBJ databases">
        <title>A full-length cDNA resource of the pea aphid, Acyrthosiphon pisum.</title>
        <authorList>
            <person name="Shigenobu S."/>
            <person name="Nakabachi A."/>
            <person name="Richards S."/>
        </authorList>
    </citation>
    <scope>NUCLEOTIDE SEQUENCE</scope>
    <source>
        <strain evidence="2">LSR1</strain>
        <tissue evidence="2">Whole body</tissue>
    </source>
</reference>
<gene>
    <name evidence="2" type="primary">ACYPI49991</name>
    <name evidence="3" type="synonym">103310467</name>
</gene>
<dbReference type="OMA" id="RGYPLMG"/>
<dbReference type="Pfam" id="PF08615">
    <property type="entry name" value="RNase_H2_suC"/>
    <property type="match status" value="1"/>
</dbReference>
<dbReference type="AlphaFoldDB" id="C4WVJ9"/>
<dbReference type="OrthoDB" id="6222486at2759"/>
<dbReference type="PANTHER" id="PTHR47204">
    <property type="entry name" value="OS02G0168900 PROTEIN"/>
    <property type="match status" value="1"/>
</dbReference>
<dbReference type="RefSeq" id="NP_001284567.1">
    <property type="nucleotide sequence ID" value="NM_001297638.1"/>
</dbReference>
<sequence>MRLVINRPEHRQTEDSDSNAVGINQQAVHLLPCKIHTRKPGGDCQTSTAPVDRYFCPYTKAATDDGAALWHSSLRGKPLTGVKLSMPDGYVGVLCVGKDDDGSSNEIDDSTAAVESITGEVTQQLMYWNWDRIPTREDPLLSALDWMQVSEAIMTNND</sequence>
<dbReference type="EnsemblMetazoa" id="NM_001297638.1">
    <property type="protein sequence ID" value="NP_001284567.1"/>
    <property type="gene ID" value="GeneID_103310467"/>
</dbReference>
<reference evidence="3" key="3">
    <citation type="submission" date="2022-06" db="UniProtKB">
        <authorList>
            <consortium name="EnsemblMetazoa"/>
        </authorList>
    </citation>
    <scope>IDENTIFICATION</scope>
</reference>
<accession>C4WVJ9</accession>
<dbReference type="CTD" id="103310467"/>